<dbReference type="EMBL" id="VSSQ01000978">
    <property type="protein sequence ID" value="MPM03747.1"/>
    <property type="molecule type" value="Genomic_DNA"/>
</dbReference>
<dbReference type="FunFam" id="3.40.50.12160:FF:000003">
    <property type="entry name" value="CDK5 regulatory subunit-associated protein 1"/>
    <property type="match status" value="1"/>
</dbReference>
<dbReference type="PROSITE" id="PS01278">
    <property type="entry name" value="MTTASE_RADICAL"/>
    <property type="match status" value="1"/>
</dbReference>
<dbReference type="NCBIfam" id="TIGR01574">
    <property type="entry name" value="miaB-methiolase"/>
    <property type="match status" value="1"/>
</dbReference>
<dbReference type="GO" id="GO:0051539">
    <property type="term" value="F:4 iron, 4 sulfur cluster binding"/>
    <property type="evidence" value="ECO:0007669"/>
    <property type="project" value="UniProtKB-KW"/>
</dbReference>
<dbReference type="Pfam" id="PF01938">
    <property type="entry name" value="TRAM"/>
    <property type="match status" value="1"/>
</dbReference>
<keyword evidence="6" id="KW-0411">Iron-sulfur</keyword>
<keyword evidence="5" id="KW-0408">Iron</keyword>
<evidence type="ECO:0000256" key="4">
    <source>
        <dbReference type="ARBA" id="ARBA00022723"/>
    </source>
</evidence>
<evidence type="ECO:0000256" key="2">
    <source>
        <dbReference type="ARBA" id="ARBA00022485"/>
    </source>
</evidence>
<dbReference type="InterPro" id="IPR005839">
    <property type="entry name" value="Methylthiotransferase"/>
</dbReference>
<protein>
    <submittedName>
        <fullName evidence="10">tRNA-2-methylthio-N(6)-dimethylallyladenosine synthase</fullName>
        <ecNumber evidence="10">2.8.4.3</ecNumber>
    </submittedName>
</protein>
<dbReference type="PROSITE" id="PS51449">
    <property type="entry name" value="MTTASE_N"/>
    <property type="match status" value="1"/>
</dbReference>
<sequence>MNRETSRISPEEILRQYSFCAEIKEKNASLPAAPLAFVDTYGCQQNEADSERIRGYLAEMGYAFTDDEQNAAVIVINTCAVREHAEHRILGNVGALTHTKRKNPNQIICLCGCMMQEPHVVEKVKSSFRHVDLVFGPQALWRFPELLWRVEKRRGRIFDITDDPGSIAEGIPVVRQNGIKAWVSIMYGCNNFCSYCIVPYVRGRERSRDPETILREIRELVASGYREITLLGQNVNSYGKDLDSEIDFSSLLQKIDEIPGEYLIRFMTSHPKDASPRLFDTMAACRHVAPNLHLPFQAGNNRVLAAMNRGYTREEYLSKVKALRERIPDIVLTSDVIVGFPGETTQEFEDTLWLVSEVRFDALFTFIYSPRESTPAAKLPDPASKEEKAANFDRLVNLQNEISATKHKAYVGQTLTCLVDGLSDDPRNNLNARTAGGRLVHLTGDESLLGHFVRLKITDAATWALFGELAEE</sequence>
<dbReference type="FunFam" id="3.80.30.20:FF:000001">
    <property type="entry name" value="tRNA-2-methylthio-N(6)-dimethylallyladenosine synthase 2"/>
    <property type="match status" value="1"/>
</dbReference>
<evidence type="ECO:0000256" key="5">
    <source>
        <dbReference type="ARBA" id="ARBA00023004"/>
    </source>
</evidence>
<dbReference type="PROSITE" id="PS51918">
    <property type="entry name" value="RADICAL_SAM"/>
    <property type="match status" value="1"/>
</dbReference>
<dbReference type="InterPro" id="IPR006463">
    <property type="entry name" value="MiaB_methiolase"/>
</dbReference>
<dbReference type="InterPro" id="IPR058240">
    <property type="entry name" value="rSAM_sf"/>
</dbReference>
<dbReference type="HAMAP" id="MF_01864">
    <property type="entry name" value="tRNA_metthiotr_MiaB"/>
    <property type="match status" value="1"/>
</dbReference>
<dbReference type="SFLD" id="SFLDG01082">
    <property type="entry name" value="B12-binding_domain_containing"/>
    <property type="match status" value="1"/>
</dbReference>
<comment type="caution">
    <text evidence="10">The sequence shown here is derived from an EMBL/GenBank/DDBJ whole genome shotgun (WGS) entry which is preliminary data.</text>
</comment>
<feature type="domain" description="TRAM" evidence="7">
    <location>
        <begin position="408"/>
        <end position="471"/>
    </location>
</feature>
<proteinExistence type="inferred from homology"/>
<feature type="domain" description="Radical SAM core" evidence="9">
    <location>
        <begin position="175"/>
        <end position="405"/>
    </location>
</feature>
<dbReference type="InterPro" id="IPR013848">
    <property type="entry name" value="Methylthiotransferase_N"/>
</dbReference>
<evidence type="ECO:0000256" key="1">
    <source>
        <dbReference type="ARBA" id="ARBA00001966"/>
    </source>
</evidence>
<dbReference type="SFLD" id="SFLDG01061">
    <property type="entry name" value="methylthiotransferase"/>
    <property type="match status" value="1"/>
</dbReference>
<dbReference type="InterPro" id="IPR002792">
    <property type="entry name" value="TRAM_dom"/>
</dbReference>
<dbReference type="SFLD" id="SFLDS00029">
    <property type="entry name" value="Radical_SAM"/>
    <property type="match status" value="1"/>
</dbReference>
<dbReference type="SMART" id="SM00729">
    <property type="entry name" value="Elp3"/>
    <property type="match status" value="1"/>
</dbReference>
<dbReference type="CDD" id="cd01335">
    <property type="entry name" value="Radical_SAM"/>
    <property type="match status" value="1"/>
</dbReference>
<accession>A0A644WJJ1</accession>
<evidence type="ECO:0000256" key="6">
    <source>
        <dbReference type="ARBA" id="ARBA00023014"/>
    </source>
</evidence>
<evidence type="ECO:0000256" key="3">
    <source>
        <dbReference type="ARBA" id="ARBA00022691"/>
    </source>
</evidence>
<feature type="domain" description="MTTase N-terminal" evidence="8">
    <location>
        <begin position="34"/>
        <end position="152"/>
    </location>
</feature>
<evidence type="ECO:0000259" key="9">
    <source>
        <dbReference type="PROSITE" id="PS51918"/>
    </source>
</evidence>
<dbReference type="Gene3D" id="3.40.50.12160">
    <property type="entry name" value="Methylthiotransferase, N-terminal domain"/>
    <property type="match status" value="1"/>
</dbReference>
<evidence type="ECO:0000259" key="7">
    <source>
        <dbReference type="PROSITE" id="PS50926"/>
    </source>
</evidence>
<dbReference type="Pfam" id="PF04055">
    <property type="entry name" value="Radical_SAM"/>
    <property type="match status" value="1"/>
</dbReference>
<reference evidence="10" key="1">
    <citation type="submission" date="2019-08" db="EMBL/GenBank/DDBJ databases">
        <authorList>
            <person name="Kucharzyk K."/>
            <person name="Murdoch R.W."/>
            <person name="Higgins S."/>
            <person name="Loffler F."/>
        </authorList>
    </citation>
    <scope>NUCLEOTIDE SEQUENCE</scope>
</reference>
<dbReference type="InterPro" id="IPR023404">
    <property type="entry name" value="rSAM_horseshoe"/>
</dbReference>
<dbReference type="PANTHER" id="PTHR43020:SF2">
    <property type="entry name" value="MITOCHONDRIAL TRNA METHYLTHIOTRANSFERASE CDK5RAP1"/>
    <property type="match status" value="1"/>
</dbReference>
<dbReference type="Gene3D" id="3.80.30.20">
    <property type="entry name" value="tm_1862 like domain"/>
    <property type="match status" value="1"/>
</dbReference>
<evidence type="ECO:0000313" key="10">
    <source>
        <dbReference type="EMBL" id="MPM03747.1"/>
    </source>
</evidence>
<dbReference type="Pfam" id="PF00919">
    <property type="entry name" value="UPF0004"/>
    <property type="match status" value="1"/>
</dbReference>
<keyword evidence="4" id="KW-0479">Metal-binding</keyword>
<dbReference type="InterPro" id="IPR038135">
    <property type="entry name" value="Methylthiotransferase_N_sf"/>
</dbReference>
<dbReference type="AlphaFoldDB" id="A0A644WJJ1"/>
<gene>
    <name evidence="10" type="primary">miaB_18</name>
    <name evidence="10" type="ORF">SDC9_50014</name>
</gene>
<dbReference type="InterPro" id="IPR020612">
    <property type="entry name" value="Methylthiotransferase_CS"/>
</dbReference>
<dbReference type="SFLD" id="SFLDF00273">
    <property type="entry name" value="(dimethylallyl)adenosine_tRNA"/>
    <property type="match status" value="1"/>
</dbReference>
<dbReference type="GO" id="GO:0005829">
    <property type="term" value="C:cytosol"/>
    <property type="evidence" value="ECO:0007669"/>
    <property type="project" value="TreeGrafter"/>
</dbReference>
<dbReference type="SUPFAM" id="SSF102114">
    <property type="entry name" value="Radical SAM enzymes"/>
    <property type="match status" value="1"/>
</dbReference>
<dbReference type="PROSITE" id="PS50926">
    <property type="entry name" value="TRAM"/>
    <property type="match status" value="1"/>
</dbReference>
<evidence type="ECO:0000259" key="8">
    <source>
        <dbReference type="PROSITE" id="PS51449"/>
    </source>
</evidence>
<organism evidence="10">
    <name type="scientific">bioreactor metagenome</name>
    <dbReference type="NCBI Taxonomy" id="1076179"/>
    <lineage>
        <taxon>unclassified sequences</taxon>
        <taxon>metagenomes</taxon>
        <taxon>ecological metagenomes</taxon>
    </lineage>
</organism>
<keyword evidence="3" id="KW-0949">S-adenosyl-L-methionine</keyword>
<keyword evidence="10" id="KW-0808">Transferase</keyword>
<name>A0A644WJJ1_9ZZZZ</name>
<dbReference type="PANTHER" id="PTHR43020">
    <property type="entry name" value="CDK5 REGULATORY SUBUNIT-ASSOCIATED PROTEIN 1"/>
    <property type="match status" value="1"/>
</dbReference>
<dbReference type="InterPro" id="IPR007197">
    <property type="entry name" value="rSAM"/>
</dbReference>
<dbReference type="EC" id="2.8.4.3" evidence="10"/>
<dbReference type="InterPro" id="IPR006638">
    <property type="entry name" value="Elp3/MiaA/NifB-like_rSAM"/>
</dbReference>
<comment type="cofactor">
    <cofactor evidence="1">
        <name>[4Fe-4S] cluster</name>
        <dbReference type="ChEBI" id="CHEBI:49883"/>
    </cofactor>
</comment>
<keyword evidence="2" id="KW-0004">4Fe-4S</keyword>
<dbReference type="GO" id="GO:0046872">
    <property type="term" value="F:metal ion binding"/>
    <property type="evidence" value="ECO:0007669"/>
    <property type="project" value="UniProtKB-KW"/>
</dbReference>
<dbReference type="NCBIfam" id="TIGR00089">
    <property type="entry name" value="MiaB/RimO family radical SAM methylthiotransferase"/>
    <property type="match status" value="1"/>
</dbReference>
<dbReference type="GO" id="GO:0035597">
    <property type="term" value="F:tRNA-2-methylthio-N(6)-dimethylallyladenosine(37) synthase activity"/>
    <property type="evidence" value="ECO:0007669"/>
    <property type="project" value="UniProtKB-EC"/>
</dbReference>